<evidence type="ECO:0000313" key="4">
    <source>
        <dbReference type="Proteomes" id="UP000470876"/>
    </source>
</evidence>
<dbReference type="EMBL" id="JAAGUX010000020">
    <property type="protein sequence ID" value="NEW56671.1"/>
    <property type="molecule type" value="Genomic_DNA"/>
</dbReference>
<sequence length="322" mass="36342">MDAQLREWKDGGQYFDFLGFEVFYRVAGSGPYLLLIHGYPFNSWDWEPLWDRLTAQFTVIAPDMIGMGFSAKPDEYDYSVLAHADMHEALLAELGVSRCHVVAHDLGVSVAQEMLARHDGSTQSAEPFRIDSLTWLNGGLFIEAYRPRLVQQILSTPVGDVAGRFHKVLLSKPMLARSIDEMFGPATKPSPQLLEQFDQIMNYNDGARVTHKVGRFVRDRLTYRNRWVRAMRTTAVPMRLINGPADPNSGRHMAERYREVIPGPDVVMLPDAIAHWPHIEAPDAVLEAALDHIERASAASAHGEHTGYPADDEHQQQDHPHR</sequence>
<dbReference type="RefSeq" id="WP_163822111.1">
    <property type="nucleotide sequence ID" value="NZ_JAAGUX010000020.1"/>
</dbReference>
<reference evidence="3 4" key="1">
    <citation type="submission" date="2020-01" db="EMBL/GenBank/DDBJ databases">
        <title>Genetics and antimicrobial susceptibilities of Nocardia species isolated from the soil; a comparison with species isolated from humans.</title>
        <authorList>
            <person name="Carrasco G."/>
            <person name="Monzon S."/>
            <person name="Sansegundo M."/>
            <person name="Garcia E."/>
            <person name="Garrido N."/>
            <person name="Medina M.J."/>
            <person name="Villalon P."/>
            <person name="Ramirez-Arocha A.C."/>
            <person name="Jimenez P."/>
            <person name="Cuesta I."/>
            <person name="Valdezate S."/>
        </authorList>
    </citation>
    <scope>NUCLEOTIDE SEQUENCE [LARGE SCALE GENOMIC DNA]</scope>
    <source>
        <strain evidence="3 4">CNM20110649</strain>
    </source>
</reference>
<dbReference type="InterPro" id="IPR050266">
    <property type="entry name" value="AB_hydrolase_sf"/>
</dbReference>
<dbReference type="Gene3D" id="3.40.50.1820">
    <property type="entry name" value="alpha/beta hydrolase"/>
    <property type="match status" value="1"/>
</dbReference>
<feature type="compositionally biased region" description="Basic and acidic residues" evidence="1">
    <location>
        <begin position="311"/>
        <end position="322"/>
    </location>
</feature>
<dbReference type="Proteomes" id="UP000470876">
    <property type="component" value="Unassembled WGS sequence"/>
</dbReference>
<evidence type="ECO:0000259" key="2">
    <source>
        <dbReference type="Pfam" id="PF12697"/>
    </source>
</evidence>
<name>A0ABX0CKW0_9NOCA</name>
<dbReference type="GO" id="GO:0016787">
    <property type="term" value="F:hydrolase activity"/>
    <property type="evidence" value="ECO:0007669"/>
    <property type="project" value="UniProtKB-KW"/>
</dbReference>
<gene>
    <name evidence="3" type="ORF">GV794_13545</name>
</gene>
<dbReference type="Pfam" id="PF12697">
    <property type="entry name" value="Abhydrolase_6"/>
    <property type="match status" value="1"/>
</dbReference>
<keyword evidence="4" id="KW-1185">Reference proteome</keyword>
<evidence type="ECO:0000313" key="3">
    <source>
        <dbReference type="EMBL" id="NEW56671.1"/>
    </source>
</evidence>
<feature type="region of interest" description="Disordered" evidence="1">
    <location>
        <begin position="297"/>
        <end position="322"/>
    </location>
</feature>
<dbReference type="SUPFAM" id="SSF53474">
    <property type="entry name" value="alpha/beta-Hydrolases"/>
    <property type="match status" value="1"/>
</dbReference>
<protein>
    <submittedName>
        <fullName evidence="3">Alpha/beta hydrolase</fullName>
    </submittedName>
</protein>
<dbReference type="PANTHER" id="PTHR43798">
    <property type="entry name" value="MONOACYLGLYCEROL LIPASE"/>
    <property type="match status" value="1"/>
</dbReference>
<dbReference type="InterPro" id="IPR000073">
    <property type="entry name" value="AB_hydrolase_1"/>
</dbReference>
<comment type="caution">
    <text evidence="3">The sequence shown here is derived from an EMBL/GenBank/DDBJ whole genome shotgun (WGS) entry which is preliminary data.</text>
</comment>
<accession>A0ABX0CKW0</accession>
<organism evidence="3 4">
    <name type="scientific">Nocardia cyriacigeorgica</name>
    <dbReference type="NCBI Taxonomy" id="135487"/>
    <lineage>
        <taxon>Bacteria</taxon>
        <taxon>Bacillati</taxon>
        <taxon>Actinomycetota</taxon>
        <taxon>Actinomycetes</taxon>
        <taxon>Mycobacteriales</taxon>
        <taxon>Nocardiaceae</taxon>
        <taxon>Nocardia</taxon>
    </lineage>
</organism>
<keyword evidence="3" id="KW-0378">Hydrolase</keyword>
<dbReference type="PANTHER" id="PTHR43798:SF33">
    <property type="entry name" value="HYDROLASE, PUTATIVE (AFU_ORTHOLOGUE AFUA_2G14860)-RELATED"/>
    <property type="match status" value="1"/>
</dbReference>
<dbReference type="InterPro" id="IPR029058">
    <property type="entry name" value="AB_hydrolase_fold"/>
</dbReference>
<feature type="domain" description="AB hydrolase-1" evidence="2">
    <location>
        <begin position="33"/>
        <end position="288"/>
    </location>
</feature>
<evidence type="ECO:0000256" key="1">
    <source>
        <dbReference type="SAM" id="MobiDB-lite"/>
    </source>
</evidence>
<proteinExistence type="predicted"/>